<feature type="compositionally biased region" description="Low complexity" evidence="1">
    <location>
        <begin position="42"/>
        <end position="52"/>
    </location>
</feature>
<evidence type="ECO:0000256" key="2">
    <source>
        <dbReference type="SAM" id="SignalP"/>
    </source>
</evidence>
<feature type="signal peptide" evidence="2">
    <location>
        <begin position="1"/>
        <end position="31"/>
    </location>
</feature>
<gene>
    <name evidence="3" type="ORF">GA0070213_10181</name>
</gene>
<reference evidence="4" key="1">
    <citation type="submission" date="2016-06" db="EMBL/GenBank/DDBJ databases">
        <authorList>
            <person name="Varghese N."/>
            <person name="Submissions Spin"/>
        </authorList>
    </citation>
    <scope>NUCLEOTIDE SEQUENCE [LARGE SCALE GENOMIC DNA]</scope>
    <source>
        <strain evidence="4">DSM 45647</strain>
    </source>
</reference>
<evidence type="ECO:0000313" key="4">
    <source>
        <dbReference type="Proteomes" id="UP000199360"/>
    </source>
</evidence>
<protein>
    <recommendedName>
        <fullName evidence="5">Lipoprotein</fullName>
    </recommendedName>
</protein>
<evidence type="ECO:0000256" key="1">
    <source>
        <dbReference type="SAM" id="MobiDB-lite"/>
    </source>
</evidence>
<sequence length="276" mass="28240">MAQVRSRWASTIIRRALGGLAGIALLTPATGCGNSAAPVREPAAPGSSAASGTPGGPSAGPEQGDRVEVDGRTVLGVAPGLGFPAGSRVDTAFGDPGAATVILTAPPPEQALAHYRTAGPASGYPVRTDTGGTLHLEGKGWTVAVIASSRDTTVTFSHDRPAATSQAPSPDGADVPLTGRDVGVTNLPFNFRLPPGSRLRDLSDTAAGARFTLVAPAPERVLAFYRDYLPAGFFDVTGDRTADGTTIITFDKDDGEWTGTIEATDDGVTVTTVHHR</sequence>
<dbReference type="AlphaFoldDB" id="A0A1C5GJI8"/>
<feature type="chain" id="PRO_5038390776" description="Lipoprotein" evidence="2">
    <location>
        <begin position="32"/>
        <end position="276"/>
    </location>
</feature>
<feature type="region of interest" description="Disordered" evidence="1">
    <location>
        <begin position="36"/>
        <end position="66"/>
    </location>
</feature>
<evidence type="ECO:0008006" key="5">
    <source>
        <dbReference type="Google" id="ProtNLM"/>
    </source>
</evidence>
<keyword evidence="2" id="KW-0732">Signal</keyword>
<evidence type="ECO:0000313" key="3">
    <source>
        <dbReference type="EMBL" id="SCG33933.1"/>
    </source>
</evidence>
<dbReference type="OrthoDB" id="3297291at2"/>
<keyword evidence="4" id="KW-1185">Reference proteome</keyword>
<name>A0A1C5GJI8_9ACTN</name>
<dbReference type="RefSeq" id="WP_091055365.1">
    <property type="nucleotide sequence ID" value="NZ_FMDM01000001.1"/>
</dbReference>
<dbReference type="Proteomes" id="UP000199360">
    <property type="component" value="Unassembled WGS sequence"/>
</dbReference>
<accession>A0A1C5GJI8</accession>
<organism evidence="3 4">
    <name type="scientific">Micromonospora humi</name>
    <dbReference type="NCBI Taxonomy" id="745366"/>
    <lineage>
        <taxon>Bacteria</taxon>
        <taxon>Bacillati</taxon>
        <taxon>Actinomycetota</taxon>
        <taxon>Actinomycetes</taxon>
        <taxon>Micromonosporales</taxon>
        <taxon>Micromonosporaceae</taxon>
        <taxon>Micromonospora</taxon>
    </lineage>
</organism>
<dbReference type="EMBL" id="FMDM01000001">
    <property type="protein sequence ID" value="SCG33933.1"/>
    <property type="molecule type" value="Genomic_DNA"/>
</dbReference>
<proteinExistence type="predicted"/>